<keyword evidence="1" id="KW-0472">Membrane</keyword>
<evidence type="ECO:0000313" key="4">
    <source>
        <dbReference type="Proteomes" id="UP000306102"/>
    </source>
</evidence>
<dbReference type="PROSITE" id="PS50181">
    <property type="entry name" value="FBOX"/>
    <property type="match status" value="1"/>
</dbReference>
<reference evidence="3 4" key="1">
    <citation type="journal article" date="2018" name="Proc. Natl. Acad. Sci. U.S.A.">
        <title>Draft genome sequence of Camellia sinensis var. sinensis provides insights into the evolution of the tea genome and tea quality.</title>
        <authorList>
            <person name="Wei C."/>
            <person name="Yang H."/>
            <person name="Wang S."/>
            <person name="Zhao J."/>
            <person name="Liu C."/>
            <person name="Gao L."/>
            <person name="Xia E."/>
            <person name="Lu Y."/>
            <person name="Tai Y."/>
            <person name="She G."/>
            <person name="Sun J."/>
            <person name="Cao H."/>
            <person name="Tong W."/>
            <person name="Gao Q."/>
            <person name="Li Y."/>
            <person name="Deng W."/>
            <person name="Jiang X."/>
            <person name="Wang W."/>
            <person name="Chen Q."/>
            <person name="Zhang S."/>
            <person name="Li H."/>
            <person name="Wu J."/>
            <person name="Wang P."/>
            <person name="Li P."/>
            <person name="Shi C."/>
            <person name="Zheng F."/>
            <person name="Jian J."/>
            <person name="Huang B."/>
            <person name="Shan D."/>
            <person name="Shi M."/>
            <person name="Fang C."/>
            <person name="Yue Y."/>
            <person name="Li F."/>
            <person name="Li D."/>
            <person name="Wei S."/>
            <person name="Han B."/>
            <person name="Jiang C."/>
            <person name="Yin Y."/>
            <person name="Xia T."/>
            <person name="Zhang Z."/>
            <person name="Bennetzen J.L."/>
            <person name="Zhao S."/>
            <person name="Wan X."/>
        </authorList>
    </citation>
    <scope>NUCLEOTIDE SEQUENCE [LARGE SCALE GENOMIC DNA]</scope>
    <source>
        <strain evidence="4">cv. Shuchazao</strain>
        <tissue evidence="3">Leaf</tissue>
    </source>
</reference>
<dbReference type="PANTHER" id="PTHR31672">
    <property type="entry name" value="BNACNNG10540D PROTEIN"/>
    <property type="match status" value="1"/>
</dbReference>
<gene>
    <name evidence="3" type="ORF">TEA_009670</name>
</gene>
<dbReference type="SUPFAM" id="SSF81383">
    <property type="entry name" value="F-box domain"/>
    <property type="match status" value="1"/>
</dbReference>
<dbReference type="InterPro" id="IPR050796">
    <property type="entry name" value="SCF_F-box_component"/>
</dbReference>
<evidence type="ECO:0000313" key="3">
    <source>
        <dbReference type="EMBL" id="THF96427.1"/>
    </source>
</evidence>
<proteinExistence type="predicted"/>
<name>A0A4S4D2T3_CAMSN</name>
<keyword evidence="4" id="KW-1185">Reference proteome</keyword>
<feature type="transmembrane region" description="Helical" evidence="1">
    <location>
        <begin position="394"/>
        <end position="410"/>
    </location>
</feature>
<evidence type="ECO:0000259" key="2">
    <source>
        <dbReference type="PROSITE" id="PS50181"/>
    </source>
</evidence>
<dbReference type="EMBL" id="SDRB02012906">
    <property type="protein sequence ID" value="THF96427.1"/>
    <property type="molecule type" value="Genomic_DNA"/>
</dbReference>
<evidence type="ECO:0000256" key="1">
    <source>
        <dbReference type="SAM" id="Phobius"/>
    </source>
</evidence>
<dbReference type="AlphaFoldDB" id="A0A4S4D2T3"/>
<dbReference type="Proteomes" id="UP000306102">
    <property type="component" value="Unassembled WGS sequence"/>
</dbReference>
<dbReference type="SMART" id="SM00256">
    <property type="entry name" value="FBOX"/>
    <property type="match status" value="1"/>
</dbReference>
<accession>A0A4S4D2T3</accession>
<sequence>MMNQSIWKKKKQYTPEELPTQIIVEILSRLPIKTLFHCLLVCKDWFFSISDPYFAKLHLSRSPISLLIKPIYRNHPESTQPHLIDLQCETQLKFSSKINFPILEHQTVTSCNGLLCLSYISNPIYECNPILDSPNFIRCFDFGSEQFRVVPEPPECGLPRKNFMGFVRVGVLRDSLSISDFSNPFHCDIWIMKDYGIKESWSKEFVIGNVTSMRGYGDYYETIMILKNGEILMLVNKGVLVLYSPKEGRVEKLNIDGININPTFYGTAHIPSFVSLKDVAKGESLKMSTSNVSGSSSGWLTYVNRICRTCNKKATIKISQTEQNKNKLFYYCNVCGFIGWCLPTNPEYGGHQIQTDEVPTVGEQVMTERLQAMTEQQIQLTEQLRIQNAKMQKLIYMLSVLFVIGAFKLMNM</sequence>
<comment type="caution">
    <text evidence="3">The sequence shown here is derived from an EMBL/GenBank/DDBJ whole genome shotgun (WGS) entry which is preliminary data.</text>
</comment>
<dbReference type="Gene3D" id="1.20.1280.50">
    <property type="match status" value="1"/>
</dbReference>
<dbReference type="Pfam" id="PF12937">
    <property type="entry name" value="F-box-like"/>
    <property type="match status" value="1"/>
</dbReference>
<dbReference type="InterPro" id="IPR001810">
    <property type="entry name" value="F-box_dom"/>
</dbReference>
<keyword evidence="1" id="KW-1133">Transmembrane helix</keyword>
<dbReference type="PANTHER" id="PTHR31672:SF13">
    <property type="entry name" value="F-BOX PROTEIN CPR30-LIKE"/>
    <property type="match status" value="1"/>
</dbReference>
<organism evidence="3 4">
    <name type="scientific">Camellia sinensis var. sinensis</name>
    <name type="common">China tea</name>
    <dbReference type="NCBI Taxonomy" id="542762"/>
    <lineage>
        <taxon>Eukaryota</taxon>
        <taxon>Viridiplantae</taxon>
        <taxon>Streptophyta</taxon>
        <taxon>Embryophyta</taxon>
        <taxon>Tracheophyta</taxon>
        <taxon>Spermatophyta</taxon>
        <taxon>Magnoliopsida</taxon>
        <taxon>eudicotyledons</taxon>
        <taxon>Gunneridae</taxon>
        <taxon>Pentapetalae</taxon>
        <taxon>asterids</taxon>
        <taxon>Ericales</taxon>
        <taxon>Theaceae</taxon>
        <taxon>Camellia</taxon>
    </lineage>
</organism>
<dbReference type="InterPro" id="IPR036047">
    <property type="entry name" value="F-box-like_dom_sf"/>
</dbReference>
<feature type="domain" description="F-box" evidence="2">
    <location>
        <begin position="12"/>
        <end position="57"/>
    </location>
</feature>
<keyword evidence="1" id="KW-0812">Transmembrane</keyword>
<protein>
    <recommendedName>
        <fullName evidence="2">F-box domain-containing protein</fullName>
    </recommendedName>
</protein>